<evidence type="ECO:0000313" key="2">
    <source>
        <dbReference type="Proteomes" id="UP001370490"/>
    </source>
</evidence>
<organism evidence="1 2">
    <name type="scientific">Dillenia turbinata</name>
    <dbReference type="NCBI Taxonomy" id="194707"/>
    <lineage>
        <taxon>Eukaryota</taxon>
        <taxon>Viridiplantae</taxon>
        <taxon>Streptophyta</taxon>
        <taxon>Embryophyta</taxon>
        <taxon>Tracheophyta</taxon>
        <taxon>Spermatophyta</taxon>
        <taxon>Magnoliopsida</taxon>
        <taxon>eudicotyledons</taxon>
        <taxon>Gunneridae</taxon>
        <taxon>Pentapetalae</taxon>
        <taxon>Dilleniales</taxon>
        <taxon>Dilleniaceae</taxon>
        <taxon>Dillenia</taxon>
    </lineage>
</organism>
<evidence type="ECO:0000313" key="1">
    <source>
        <dbReference type="EMBL" id="KAK6937717.1"/>
    </source>
</evidence>
<protein>
    <submittedName>
        <fullName evidence="1">Uncharacterized protein</fullName>
    </submittedName>
</protein>
<dbReference type="Gene3D" id="3.40.50.1000">
    <property type="entry name" value="HAD superfamily/HAD-like"/>
    <property type="match status" value="1"/>
</dbReference>
<keyword evidence="2" id="KW-1185">Reference proteome</keyword>
<dbReference type="Proteomes" id="UP001370490">
    <property type="component" value="Unassembled WGS sequence"/>
</dbReference>
<dbReference type="SUPFAM" id="SSF56784">
    <property type="entry name" value="HAD-like"/>
    <property type="match status" value="1"/>
</dbReference>
<accession>A0AAN8VXR0</accession>
<dbReference type="InterPro" id="IPR023214">
    <property type="entry name" value="HAD_sf"/>
</dbReference>
<dbReference type="EMBL" id="JBAMMX010000006">
    <property type="protein sequence ID" value="KAK6937717.1"/>
    <property type="molecule type" value="Genomic_DNA"/>
</dbReference>
<dbReference type="GO" id="GO:0005829">
    <property type="term" value="C:cytosol"/>
    <property type="evidence" value="ECO:0007669"/>
    <property type="project" value="TreeGrafter"/>
</dbReference>
<dbReference type="PANTHER" id="PTHR43198:SF9">
    <property type="entry name" value="AMINOPYRIMIDINE AMINOHYDROLASE, MITOCHONDRIAL ISOFORM X1-RELATED"/>
    <property type="match status" value="1"/>
</dbReference>
<dbReference type="PANTHER" id="PTHR43198">
    <property type="entry name" value="BIFUNCTIONAL TH2 PROTEIN"/>
    <property type="match status" value="1"/>
</dbReference>
<proteinExistence type="predicted"/>
<reference evidence="1 2" key="1">
    <citation type="submission" date="2023-12" db="EMBL/GenBank/DDBJ databases">
        <title>A high-quality genome assembly for Dillenia turbinata (Dilleniales).</title>
        <authorList>
            <person name="Chanderbali A."/>
        </authorList>
    </citation>
    <scope>NUCLEOTIDE SEQUENCE [LARGE SCALE GENOMIC DNA]</scope>
    <source>
        <strain evidence="1">LSX21</strain>
        <tissue evidence="1">Leaf</tissue>
    </source>
</reference>
<name>A0AAN8VXR0_9MAGN</name>
<dbReference type="InterPro" id="IPR050967">
    <property type="entry name" value="Thiamine_Salvage_TenA"/>
</dbReference>
<comment type="caution">
    <text evidence="1">The sequence shown here is derived from an EMBL/GenBank/DDBJ whole genome shotgun (WGS) entry which is preliminary data.</text>
</comment>
<gene>
    <name evidence="1" type="ORF">RJ641_031225</name>
</gene>
<sequence>MSSADLRNTWGVLSNQCTEEYEQTIESIMPTERVAKFIHEALQKALEQLLDFEKTANSRVIKSGVLKGINMEEIKRAGRRLIFQDGCKEFFRKIENDEKLKTDAHILSYCWCGDLIKSAFSSGDLDALQVHSNELAYDESITTGEIIEKLGSPMEKLQAFSEILNGQTRPENHLTVKTEMTMTEKLSARAAKRSQVVPAESVWVNVDVLMVQDIADRGAIGKF</sequence>
<dbReference type="InterPro" id="IPR036412">
    <property type="entry name" value="HAD-like_sf"/>
</dbReference>
<dbReference type="AlphaFoldDB" id="A0AAN8VXR0"/>